<protein>
    <recommendedName>
        <fullName evidence="4">TraV family lipoprotein</fullName>
    </recommendedName>
</protein>
<evidence type="ECO:0000313" key="2">
    <source>
        <dbReference type="EMBL" id="MCG2613356.1"/>
    </source>
</evidence>
<gene>
    <name evidence="2" type="ORF">LZZ85_03655</name>
</gene>
<evidence type="ECO:0000313" key="3">
    <source>
        <dbReference type="Proteomes" id="UP001165367"/>
    </source>
</evidence>
<evidence type="ECO:0000256" key="1">
    <source>
        <dbReference type="SAM" id="MobiDB-lite"/>
    </source>
</evidence>
<dbReference type="Proteomes" id="UP001165367">
    <property type="component" value="Unassembled WGS sequence"/>
</dbReference>
<evidence type="ECO:0008006" key="4">
    <source>
        <dbReference type="Google" id="ProtNLM"/>
    </source>
</evidence>
<feature type="region of interest" description="Disordered" evidence="1">
    <location>
        <begin position="58"/>
        <end position="92"/>
    </location>
</feature>
<name>A0ABS9KM08_9BACT</name>
<comment type="caution">
    <text evidence="2">The sequence shown here is derived from an EMBL/GenBank/DDBJ whole genome shotgun (WGS) entry which is preliminary data.</text>
</comment>
<reference evidence="2" key="1">
    <citation type="submission" date="2022-01" db="EMBL/GenBank/DDBJ databases">
        <authorList>
            <person name="Jo J.-H."/>
            <person name="Im W.-T."/>
        </authorList>
    </citation>
    <scope>NUCLEOTIDE SEQUENCE</scope>
    <source>
        <strain evidence="2">NA20</strain>
    </source>
</reference>
<sequence length="92" mass="9888">MSFIQHLQSFRQRTAVAVVIFTSVSFYGCTTSGRSCTIHGYELKTSADNCIAASAETDPLHGNQPVTGTTAEYDLIGGPMNESASLPMHMTE</sequence>
<keyword evidence="3" id="KW-1185">Reference proteome</keyword>
<proteinExistence type="predicted"/>
<dbReference type="EMBL" id="JAKLTR010000002">
    <property type="protein sequence ID" value="MCG2613356.1"/>
    <property type="molecule type" value="Genomic_DNA"/>
</dbReference>
<dbReference type="RefSeq" id="WP_237868585.1">
    <property type="nucleotide sequence ID" value="NZ_JAKLTR010000002.1"/>
</dbReference>
<accession>A0ABS9KM08</accession>
<organism evidence="2 3">
    <name type="scientific">Terrimonas ginsenosidimutans</name>
    <dbReference type="NCBI Taxonomy" id="2908004"/>
    <lineage>
        <taxon>Bacteria</taxon>
        <taxon>Pseudomonadati</taxon>
        <taxon>Bacteroidota</taxon>
        <taxon>Chitinophagia</taxon>
        <taxon>Chitinophagales</taxon>
        <taxon>Chitinophagaceae</taxon>
        <taxon>Terrimonas</taxon>
    </lineage>
</organism>